<gene>
    <name evidence="2" type="primary">LOC107805904</name>
</gene>
<dbReference type="Pfam" id="PF14223">
    <property type="entry name" value="Retrotran_gag_2"/>
    <property type="match status" value="1"/>
</dbReference>
<dbReference type="OMA" id="MLMCGHN"/>
<protein>
    <submittedName>
        <fullName evidence="2">Uncharacterized protein</fullName>
    </submittedName>
</protein>
<dbReference type="PaxDb" id="4097-A0A1S4B9C2"/>
<dbReference type="PANTHER" id="PTHR47481:SF21">
    <property type="entry name" value="BASIC-LEUCINE ZIPPER TRANSCRIPTION FACTOR Q-RELATED"/>
    <property type="match status" value="1"/>
</dbReference>
<dbReference type="PANTHER" id="PTHR47481">
    <property type="match status" value="1"/>
</dbReference>
<evidence type="ECO:0000313" key="2">
    <source>
        <dbReference type="RefSeq" id="XP_016485491.1"/>
    </source>
</evidence>
<dbReference type="OrthoDB" id="1912561at2759"/>
<feature type="region of interest" description="Disordered" evidence="1">
    <location>
        <begin position="226"/>
        <end position="275"/>
    </location>
</feature>
<evidence type="ECO:0000256" key="1">
    <source>
        <dbReference type="SAM" id="MobiDB-lite"/>
    </source>
</evidence>
<dbReference type="KEGG" id="nta:107805904"/>
<name>A0A1S4B9C2_TOBAC</name>
<dbReference type="AlphaFoldDB" id="A0A1S4B9C2"/>
<reference evidence="2" key="1">
    <citation type="submission" date="2025-08" db="UniProtKB">
        <authorList>
            <consortium name="RefSeq"/>
        </authorList>
    </citation>
    <scope>IDENTIFICATION</scope>
</reference>
<accession>A0A1S4B9C2</accession>
<sequence>MAANISVANADRVNNAITIVQFNPLTQLPIKLTGSHNFSPWKAQVSMLMCGHNLYGHLDGSIPAPTCTISQNNQDVDNPTFVPWYRQDQLIQNAILASVNPTLAPTVAVAISAKAAWDALHTAYANKSQTRIFSLRDRLARLTKDSRPVTDYLHQVRSICDELATAGAPVSNTELIVKILSRLGSEFRELSADIRARDSTISYEELYEKLLDHELFLKHEEDKKPLSTPITASVAQKTTPTPPRQGNNPNSSNRRPGPNAPANNQQWQAQPWRPRRNNQQQILLVSFSSDSFSSFQNLYEKYPNTAHFDCN</sequence>
<organism evidence="2">
    <name type="scientific">Nicotiana tabacum</name>
    <name type="common">Common tobacco</name>
    <dbReference type="NCBI Taxonomy" id="4097"/>
    <lineage>
        <taxon>Eukaryota</taxon>
        <taxon>Viridiplantae</taxon>
        <taxon>Streptophyta</taxon>
        <taxon>Embryophyta</taxon>
        <taxon>Tracheophyta</taxon>
        <taxon>Spermatophyta</taxon>
        <taxon>Magnoliopsida</taxon>
        <taxon>eudicotyledons</taxon>
        <taxon>Gunneridae</taxon>
        <taxon>Pentapetalae</taxon>
        <taxon>asterids</taxon>
        <taxon>lamiids</taxon>
        <taxon>Solanales</taxon>
        <taxon>Solanaceae</taxon>
        <taxon>Nicotianoideae</taxon>
        <taxon>Nicotianeae</taxon>
        <taxon>Nicotiana</taxon>
    </lineage>
</organism>
<dbReference type="RefSeq" id="XP_016485491.1">
    <property type="nucleotide sequence ID" value="XM_016630005.1"/>
</dbReference>
<feature type="compositionally biased region" description="Polar residues" evidence="1">
    <location>
        <begin position="228"/>
        <end position="239"/>
    </location>
</feature>
<feature type="compositionally biased region" description="Low complexity" evidence="1">
    <location>
        <begin position="244"/>
        <end position="275"/>
    </location>
</feature>
<proteinExistence type="predicted"/>